<protein>
    <recommendedName>
        <fullName evidence="8">Probable membrane transporter protein</fullName>
    </recommendedName>
</protein>
<feature type="transmembrane region" description="Helical" evidence="8">
    <location>
        <begin position="227"/>
        <end position="245"/>
    </location>
</feature>
<reference evidence="9 10" key="1">
    <citation type="journal article" date="2009" name="Int. J. Syst. Evol. Microbiol.">
        <title>Nocardioides caeni sp. nov., isolated from wastewater.</title>
        <authorList>
            <person name="Yoon J.H."/>
            <person name="Kang S.J."/>
            <person name="Park S."/>
            <person name="Kim W."/>
            <person name="Oh T.K."/>
        </authorList>
    </citation>
    <scope>NUCLEOTIDE SEQUENCE [LARGE SCALE GENOMIC DNA]</scope>
    <source>
        <strain evidence="9 10">DSM 23134</strain>
    </source>
</reference>
<dbReference type="Proteomes" id="UP000307087">
    <property type="component" value="Unassembled WGS sequence"/>
</dbReference>
<evidence type="ECO:0000256" key="7">
    <source>
        <dbReference type="ARBA" id="ARBA00023136"/>
    </source>
</evidence>
<evidence type="ECO:0000256" key="5">
    <source>
        <dbReference type="ARBA" id="ARBA00022692"/>
    </source>
</evidence>
<dbReference type="InterPro" id="IPR002781">
    <property type="entry name" value="TM_pro_TauE-like"/>
</dbReference>
<evidence type="ECO:0000313" key="9">
    <source>
        <dbReference type="EMBL" id="THV13190.1"/>
    </source>
</evidence>
<dbReference type="PANTHER" id="PTHR30269:SF0">
    <property type="entry name" value="MEMBRANE TRANSPORTER PROTEIN YFCA-RELATED"/>
    <property type="match status" value="1"/>
</dbReference>
<feature type="transmembrane region" description="Helical" evidence="8">
    <location>
        <begin position="45"/>
        <end position="63"/>
    </location>
</feature>
<keyword evidence="5 8" id="KW-0812">Transmembrane</keyword>
<dbReference type="OrthoDB" id="3782574at2"/>
<keyword evidence="7 8" id="KW-0472">Membrane</keyword>
<gene>
    <name evidence="9" type="ORF">E9934_09430</name>
</gene>
<evidence type="ECO:0000256" key="3">
    <source>
        <dbReference type="ARBA" id="ARBA00022448"/>
    </source>
</evidence>
<evidence type="ECO:0000256" key="6">
    <source>
        <dbReference type="ARBA" id="ARBA00022989"/>
    </source>
</evidence>
<dbReference type="RefSeq" id="WP_136562651.1">
    <property type="nucleotide sequence ID" value="NZ_BAABLS010000010.1"/>
</dbReference>
<dbReference type="EMBL" id="STGW01000005">
    <property type="protein sequence ID" value="THV13190.1"/>
    <property type="molecule type" value="Genomic_DNA"/>
</dbReference>
<comment type="subcellular location">
    <subcellularLocation>
        <location evidence="1 8">Cell membrane</location>
        <topology evidence="1 8">Multi-pass membrane protein</topology>
    </subcellularLocation>
</comment>
<keyword evidence="10" id="KW-1185">Reference proteome</keyword>
<evidence type="ECO:0000313" key="10">
    <source>
        <dbReference type="Proteomes" id="UP000307087"/>
    </source>
</evidence>
<evidence type="ECO:0000256" key="4">
    <source>
        <dbReference type="ARBA" id="ARBA00022475"/>
    </source>
</evidence>
<accession>A0A4S8NA18</accession>
<keyword evidence="3" id="KW-0813">Transport</keyword>
<evidence type="ECO:0000256" key="1">
    <source>
        <dbReference type="ARBA" id="ARBA00004651"/>
    </source>
</evidence>
<feature type="transmembrane region" description="Helical" evidence="8">
    <location>
        <begin position="165"/>
        <end position="183"/>
    </location>
</feature>
<feature type="transmembrane region" description="Helical" evidence="8">
    <location>
        <begin position="252"/>
        <end position="271"/>
    </location>
</feature>
<sequence>MSALELLALFVAGIGAGTINAVVGSGTLITFPTLLALGVPPVTANMSNSLGLVPGSIAGAIGYRQELVGQRRRVLRLLAFSTTGGVIGAVLLLLLPPGAFEAVVPVLILLGITLVVFQPRLSRAVAARAERRAAPADRPDDDGGLGIGAWWVPVAVLGTGVYGGYFGAAQGVLLMGILGIGIAEGLQRLNGIKNVLVAVVNAIAGLLFVLVAELGDLGPDAEVDWQLVAVIAVGAVIGGFLGAAVGRRLPPLVLRGIIVTVGLVAVVVILAG</sequence>
<feature type="transmembrane region" description="Helical" evidence="8">
    <location>
        <begin position="142"/>
        <end position="159"/>
    </location>
</feature>
<dbReference type="Pfam" id="PF01925">
    <property type="entry name" value="TauE"/>
    <property type="match status" value="1"/>
</dbReference>
<dbReference type="InterPro" id="IPR052017">
    <property type="entry name" value="TSUP"/>
</dbReference>
<name>A0A4S8NA18_9ACTN</name>
<evidence type="ECO:0000256" key="2">
    <source>
        <dbReference type="ARBA" id="ARBA00009142"/>
    </source>
</evidence>
<feature type="transmembrane region" description="Helical" evidence="8">
    <location>
        <begin position="75"/>
        <end position="96"/>
    </location>
</feature>
<comment type="caution">
    <text evidence="9">The sequence shown here is derived from an EMBL/GenBank/DDBJ whole genome shotgun (WGS) entry which is preliminary data.</text>
</comment>
<dbReference type="GO" id="GO:0005886">
    <property type="term" value="C:plasma membrane"/>
    <property type="evidence" value="ECO:0007669"/>
    <property type="project" value="UniProtKB-SubCell"/>
</dbReference>
<dbReference type="AlphaFoldDB" id="A0A4S8NA18"/>
<dbReference type="PANTHER" id="PTHR30269">
    <property type="entry name" value="TRANSMEMBRANE PROTEIN YFCA"/>
    <property type="match status" value="1"/>
</dbReference>
<proteinExistence type="inferred from homology"/>
<feature type="transmembrane region" description="Helical" evidence="8">
    <location>
        <begin position="195"/>
        <end position="215"/>
    </location>
</feature>
<comment type="similarity">
    <text evidence="2 8">Belongs to the 4-toluene sulfonate uptake permease (TSUP) (TC 2.A.102) family.</text>
</comment>
<keyword evidence="4 8" id="KW-1003">Cell membrane</keyword>
<evidence type="ECO:0000256" key="8">
    <source>
        <dbReference type="RuleBase" id="RU363041"/>
    </source>
</evidence>
<organism evidence="9 10">
    <name type="scientific">Nocardioides caeni</name>
    <dbReference type="NCBI Taxonomy" id="574700"/>
    <lineage>
        <taxon>Bacteria</taxon>
        <taxon>Bacillati</taxon>
        <taxon>Actinomycetota</taxon>
        <taxon>Actinomycetes</taxon>
        <taxon>Propionibacteriales</taxon>
        <taxon>Nocardioidaceae</taxon>
        <taxon>Nocardioides</taxon>
    </lineage>
</organism>
<keyword evidence="6 8" id="KW-1133">Transmembrane helix</keyword>
<feature type="transmembrane region" description="Helical" evidence="8">
    <location>
        <begin position="102"/>
        <end position="121"/>
    </location>
</feature>